<protein>
    <recommendedName>
        <fullName evidence="1">Integrase catalytic domain-containing protein</fullName>
    </recommendedName>
</protein>
<sequence>MVCHNSEPSVVVDMKSKQHLDPFLMELKGSVLNKPIETFSQGEDGVLRHQGRLCVPNVDGLRETILEEAHGSRYSIHPGATKMYRDLREIYWWNGMKRDIADFVARCSNCQQVKAEHQGPGAHFLPVKVSYSAEYYTKLYINEIVNLHGAPLSIISDRGAQFTSYFWKSFQSGLGTQVKLSTTFHPQTDGQAERTIQTVEDMLRVCGIDFKGIWDDHLPLIEFSYNNIYPSSISMAPFEALYGRKCRSPVGWFEVGVFALLGPEVVYEATEKV</sequence>
<gene>
    <name evidence="2" type="ORF">MTR67_038766</name>
</gene>
<dbReference type="EMBL" id="CP133620">
    <property type="protein sequence ID" value="WMV45381.1"/>
    <property type="molecule type" value="Genomic_DNA"/>
</dbReference>
<dbReference type="InterPro" id="IPR050951">
    <property type="entry name" value="Retrovirus_Pol_polyprotein"/>
</dbReference>
<dbReference type="Proteomes" id="UP001234989">
    <property type="component" value="Chromosome 9"/>
</dbReference>
<dbReference type="FunFam" id="1.10.340.70:FF:000001">
    <property type="entry name" value="Retrovirus-related Pol polyprotein from transposon gypsy-like Protein"/>
    <property type="match status" value="1"/>
</dbReference>
<evidence type="ECO:0000259" key="1">
    <source>
        <dbReference type="PROSITE" id="PS50994"/>
    </source>
</evidence>
<evidence type="ECO:0000313" key="3">
    <source>
        <dbReference type="Proteomes" id="UP001234989"/>
    </source>
</evidence>
<reference evidence="2" key="1">
    <citation type="submission" date="2023-08" db="EMBL/GenBank/DDBJ databases">
        <title>A de novo genome assembly of Solanum verrucosum Schlechtendal, a Mexican diploid species geographically isolated from the other diploid A-genome species in potato relatives.</title>
        <authorList>
            <person name="Hosaka K."/>
        </authorList>
    </citation>
    <scope>NUCLEOTIDE SEQUENCE</scope>
    <source>
        <tissue evidence="2">Young leaves</tissue>
    </source>
</reference>
<dbReference type="InterPro" id="IPR001584">
    <property type="entry name" value="Integrase_cat-core"/>
</dbReference>
<organism evidence="2 3">
    <name type="scientific">Solanum verrucosum</name>
    <dbReference type="NCBI Taxonomy" id="315347"/>
    <lineage>
        <taxon>Eukaryota</taxon>
        <taxon>Viridiplantae</taxon>
        <taxon>Streptophyta</taxon>
        <taxon>Embryophyta</taxon>
        <taxon>Tracheophyta</taxon>
        <taxon>Spermatophyta</taxon>
        <taxon>Magnoliopsida</taxon>
        <taxon>eudicotyledons</taxon>
        <taxon>Gunneridae</taxon>
        <taxon>Pentapetalae</taxon>
        <taxon>asterids</taxon>
        <taxon>lamiids</taxon>
        <taxon>Solanales</taxon>
        <taxon>Solanaceae</taxon>
        <taxon>Solanoideae</taxon>
        <taxon>Solaneae</taxon>
        <taxon>Solanum</taxon>
    </lineage>
</organism>
<dbReference type="AlphaFoldDB" id="A0AAF0UGV3"/>
<dbReference type="InterPro" id="IPR036397">
    <property type="entry name" value="RNaseH_sf"/>
</dbReference>
<dbReference type="GO" id="GO:0015074">
    <property type="term" value="P:DNA integration"/>
    <property type="evidence" value="ECO:0007669"/>
    <property type="project" value="InterPro"/>
</dbReference>
<dbReference type="SUPFAM" id="SSF53098">
    <property type="entry name" value="Ribonuclease H-like"/>
    <property type="match status" value="1"/>
</dbReference>
<dbReference type="InterPro" id="IPR012337">
    <property type="entry name" value="RNaseH-like_sf"/>
</dbReference>
<accession>A0AAF0UGV3</accession>
<dbReference type="Gene3D" id="1.10.340.70">
    <property type="match status" value="1"/>
</dbReference>
<dbReference type="InterPro" id="IPR041588">
    <property type="entry name" value="Integrase_H2C2"/>
</dbReference>
<keyword evidence="3" id="KW-1185">Reference proteome</keyword>
<dbReference type="PANTHER" id="PTHR37984">
    <property type="entry name" value="PROTEIN CBG26694"/>
    <property type="match status" value="1"/>
</dbReference>
<dbReference type="GO" id="GO:0003676">
    <property type="term" value="F:nucleic acid binding"/>
    <property type="evidence" value="ECO:0007669"/>
    <property type="project" value="InterPro"/>
</dbReference>
<dbReference type="PANTHER" id="PTHR37984:SF15">
    <property type="entry name" value="INTEGRASE CATALYTIC DOMAIN-CONTAINING PROTEIN"/>
    <property type="match status" value="1"/>
</dbReference>
<dbReference type="Gene3D" id="3.30.420.10">
    <property type="entry name" value="Ribonuclease H-like superfamily/Ribonuclease H"/>
    <property type="match status" value="1"/>
</dbReference>
<name>A0AAF0UGV3_SOLVR</name>
<proteinExistence type="predicted"/>
<evidence type="ECO:0000313" key="2">
    <source>
        <dbReference type="EMBL" id="WMV45381.1"/>
    </source>
</evidence>
<dbReference type="PROSITE" id="PS50994">
    <property type="entry name" value="INTEGRASE"/>
    <property type="match status" value="1"/>
</dbReference>
<dbReference type="Pfam" id="PF17921">
    <property type="entry name" value="Integrase_H2C2"/>
    <property type="match status" value="1"/>
</dbReference>
<feature type="domain" description="Integrase catalytic" evidence="1">
    <location>
        <begin position="132"/>
        <end position="245"/>
    </location>
</feature>